<dbReference type="HAMAP" id="MF_01929">
    <property type="entry name" value="PurE_classI"/>
    <property type="match status" value="1"/>
</dbReference>
<comment type="similarity">
    <text evidence="3">Belongs to the AIR carboxylase family. Class I subfamily.</text>
</comment>
<dbReference type="PANTHER" id="PTHR23046">
    <property type="entry name" value="PHOSPHORIBOSYLAMINOIMIDAZOLE CARBOXYLASE CATALYTIC SUBUNIT"/>
    <property type="match status" value="1"/>
</dbReference>
<dbReference type="AlphaFoldDB" id="A0A937XD55"/>
<dbReference type="GO" id="GO:0006189">
    <property type="term" value="P:'de novo' IMP biosynthetic process"/>
    <property type="evidence" value="ECO:0007669"/>
    <property type="project" value="UniProtKB-UniRule"/>
</dbReference>
<dbReference type="InterPro" id="IPR033747">
    <property type="entry name" value="PurE_ClassI"/>
</dbReference>
<evidence type="ECO:0000313" key="8">
    <source>
        <dbReference type="Proteomes" id="UP000779900"/>
    </source>
</evidence>
<protein>
    <recommendedName>
        <fullName evidence="3 4">N5-carboxyaminoimidazole ribonucleotide mutase</fullName>
        <shortName evidence="3 4">N5-CAIR mutase</shortName>
        <ecNumber evidence="3 4">5.4.99.18</ecNumber>
    </recommendedName>
    <alternativeName>
        <fullName evidence="3">5-(carboxyamino)imidazole ribonucleotide mutase</fullName>
    </alternativeName>
</protein>
<evidence type="ECO:0000313" key="7">
    <source>
        <dbReference type="EMBL" id="MBM3330832.1"/>
    </source>
</evidence>
<feature type="binding site" evidence="3 5">
    <location>
        <position position="16"/>
    </location>
    <ligand>
        <name>substrate</name>
    </ligand>
</feature>
<keyword evidence="1 3" id="KW-0658">Purine biosynthesis</keyword>
<keyword evidence="2 3" id="KW-0413">Isomerase</keyword>
<dbReference type="NCBIfam" id="TIGR01162">
    <property type="entry name" value="purE"/>
    <property type="match status" value="1"/>
</dbReference>
<dbReference type="InterPro" id="IPR000031">
    <property type="entry name" value="PurE_dom"/>
</dbReference>
<reference evidence="7" key="1">
    <citation type="submission" date="2019-03" db="EMBL/GenBank/DDBJ databases">
        <title>Lake Tanganyika Metagenome-Assembled Genomes (MAGs).</title>
        <authorList>
            <person name="Tran P."/>
        </authorList>
    </citation>
    <scope>NUCLEOTIDE SEQUENCE</scope>
    <source>
        <strain evidence="7">K_DeepCast_150m_m2_040</strain>
    </source>
</reference>
<keyword evidence="7" id="KW-0456">Lyase</keyword>
<feature type="binding site" evidence="3 5">
    <location>
        <position position="43"/>
    </location>
    <ligand>
        <name>substrate</name>
    </ligand>
</feature>
<evidence type="ECO:0000256" key="1">
    <source>
        <dbReference type="ARBA" id="ARBA00022755"/>
    </source>
</evidence>
<dbReference type="Pfam" id="PF00731">
    <property type="entry name" value="AIRC"/>
    <property type="match status" value="1"/>
</dbReference>
<evidence type="ECO:0000256" key="3">
    <source>
        <dbReference type="HAMAP-Rule" id="MF_01929"/>
    </source>
</evidence>
<comment type="catalytic activity">
    <reaction evidence="3 4">
        <text>5-carboxyamino-1-(5-phospho-D-ribosyl)imidazole + H(+) = 5-amino-1-(5-phospho-D-ribosyl)imidazole-4-carboxylate</text>
        <dbReference type="Rhea" id="RHEA:13193"/>
        <dbReference type="ChEBI" id="CHEBI:15378"/>
        <dbReference type="ChEBI" id="CHEBI:58730"/>
        <dbReference type="ChEBI" id="CHEBI:77657"/>
        <dbReference type="EC" id="5.4.99.18"/>
    </reaction>
</comment>
<comment type="function">
    <text evidence="3 4">Catalyzes the conversion of N5-carboxyaminoimidazole ribonucleotide (N5-CAIR) to 4-carboxy-5-aminoimidazole ribonucleotide (CAIR).</text>
</comment>
<feature type="binding site" evidence="3 5">
    <location>
        <position position="13"/>
    </location>
    <ligand>
        <name>substrate</name>
    </ligand>
</feature>
<evidence type="ECO:0000256" key="2">
    <source>
        <dbReference type="ARBA" id="ARBA00023235"/>
    </source>
</evidence>
<dbReference type="Proteomes" id="UP000779900">
    <property type="component" value="Unassembled WGS sequence"/>
</dbReference>
<accession>A0A937XD55</accession>
<dbReference type="PANTHER" id="PTHR23046:SF2">
    <property type="entry name" value="PHOSPHORIBOSYLAMINOIMIDAZOLE CARBOXYLASE"/>
    <property type="match status" value="1"/>
</dbReference>
<evidence type="ECO:0000256" key="4">
    <source>
        <dbReference type="PIRNR" id="PIRNR001338"/>
    </source>
</evidence>
<dbReference type="SUPFAM" id="SSF52255">
    <property type="entry name" value="N5-CAIR mutase (phosphoribosylaminoimidazole carboxylase, PurE)"/>
    <property type="match status" value="1"/>
</dbReference>
<dbReference type="GO" id="GO:0016829">
    <property type="term" value="F:lyase activity"/>
    <property type="evidence" value="ECO:0007669"/>
    <property type="project" value="UniProtKB-KW"/>
</dbReference>
<evidence type="ECO:0000256" key="5">
    <source>
        <dbReference type="PIRSR" id="PIRSR001338-1"/>
    </source>
</evidence>
<dbReference type="EMBL" id="VGIR01000011">
    <property type="protein sequence ID" value="MBM3330832.1"/>
    <property type="molecule type" value="Genomic_DNA"/>
</dbReference>
<sequence>MKNQPVVAIAMGSDSDLAVMSEAAKVLDEFGLGHEVLIVSAHRTPDRCRTFARGAAGRGIKVIVAGAGKAAHLAGVIAAHTTLPVIGVPLDAGMNGLDALLSTVQMPGGIPVACMAVGKAGAKNAGLLAVAILALGDPGLARGLAAYRDRMAKEVAAKAKAAARSAGAAKS</sequence>
<feature type="domain" description="PurE" evidence="6">
    <location>
        <begin position="5"/>
        <end position="155"/>
    </location>
</feature>
<dbReference type="PIRSF" id="PIRSF001338">
    <property type="entry name" value="AIR_carboxylase"/>
    <property type="match status" value="1"/>
</dbReference>
<dbReference type="Gene3D" id="3.40.50.1970">
    <property type="match status" value="1"/>
</dbReference>
<organism evidence="7 8">
    <name type="scientific">candidate division WOR-3 bacterium</name>
    <dbReference type="NCBI Taxonomy" id="2052148"/>
    <lineage>
        <taxon>Bacteria</taxon>
        <taxon>Bacteria division WOR-3</taxon>
    </lineage>
</organism>
<gene>
    <name evidence="3 7" type="primary">purE</name>
    <name evidence="7" type="ORF">FJY68_03140</name>
</gene>
<dbReference type="InterPro" id="IPR024694">
    <property type="entry name" value="PurE_prokaryotes"/>
</dbReference>
<name>A0A937XD55_UNCW3</name>
<dbReference type="EC" id="5.4.99.18" evidence="3 4"/>
<proteinExistence type="inferred from homology"/>
<comment type="pathway">
    <text evidence="3 4">Purine metabolism; IMP biosynthesis via de novo pathway; 5-amino-1-(5-phospho-D-ribosyl)imidazole-4-carboxylate from 5-amino-1-(5-phospho-D-ribosyl)imidazole (N5-CAIR route): step 2/2.</text>
</comment>
<comment type="caution">
    <text evidence="7">The sequence shown here is derived from an EMBL/GenBank/DDBJ whole genome shotgun (WGS) entry which is preliminary data.</text>
</comment>
<dbReference type="GO" id="GO:0034023">
    <property type="term" value="F:5-(carboxyamino)imidazole ribonucleotide mutase activity"/>
    <property type="evidence" value="ECO:0007669"/>
    <property type="project" value="UniProtKB-UniRule"/>
</dbReference>
<evidence type="ECO:0000259" key="6">
    <source>
        <dbReference type="SMART" id="SM01001"/>
    </source>
</evidence>
<dbReference type="SMART" id="SM01001">
    <property type="entry name" value="AIRC"/>
    <property type="match status" value="1"/>
</dbReference>